<evidence type="ECO:0008006" key="6">
    <source>
        <dbReference type="Google" id="ProtNLM"/>
    </source>
</evidence>
<dbReference type="AlphaFoldDB" id="A0A843VC46"/>
<accession>A0A843VC46</accession>
<dbReference type="SUPFAM" id="SSF82199">
    <property type="entry name" value="SET domain"/>
    <property type="match status" value="1"/>
</dbReference>
<dbReference type="OrthoDB" id="341421at2759"/>
<keyword evidence="2" id="KW-0808">Transferase</keyword>
<dbReference type="GO" id="GO:0016279">
    <property type="term" value="F:protein-lysine N-methyltransferase activity"/>
    <property type="evidence" value="ECO:0007669"/>
    <property type="project" value="TreeGrafter"/>
</dbReference>
<name>A0A843VC46_COLES</name>
<gene>
    <name evidence="4" type="ORF">Taro_022677</name>
</gene>
<keyword evidence="3" id="KW-0949">S-adenosyl-L-methionine</keyword>
<dbReference type="PANTHER" id="PTHR13271:SF103">
    <property type="entry name" value="N-METHYLTRANSFERASE DOMAIN AND SET DOMAIN CONTAINING PROTEIN-RELATED"/>
    <property type="match status" value="1"/>
</dbReference>
<dbReference type="InterPro" id="IPR046341">
    <property type="entry name" value="SET_dom_sf"/>
</dbReference>
<comment type="caution">
    <text evidence="4">The sequence shown here is derived from an EMBL/GenBank/DDBJ whole genome shotgun (WGS) entry which is preliminary data.</text>
</comment>
<dbReference type="FunFam" id="3.90.1410.10:FF:000011">
    <property type="entry name" value="Transcription factor, E2F and DP-related"/>
    <property type="match status" value="1"/>
</dbReference>
<reference evidence="4" key="1">
    <citation type="submission" date="2017-07" db="EMBL/GenBank/DDBJ databases">
        <title>Taro Niue Genome Assembly and Annotation.</title>
        <authorList>
            <person name="Atibalentja N."/>
            <person name="Keating K."/>
            <person name="Fields C.J."/>
        </authorList>
    </citation>
    <scope>NUCLEOTIDE SEQUENCE</scope>
    <source>
        <strain evidence="4">Niue_2</strain>
        <tissue evidence="4">Leaf</tissue>
    </source>
</reference>
<dbReference type="Proteomes" id="UP000652761">
    <property type="component" value="Unassembled WGS sequence"/>
</dbReference>
<evidence type="ECO:0000256" key="1">
    <source>
        <dbReference type="ARBA" id="ARBA00022603"/>
    </source>
</evidence>
<dbReference type="InterPro" id="IPR036464">
    <property type="entry name" value="Rubisco_LSMT_subst-bd_sf"/>
</dbReference>
<organism evidence="4 5">
    <name type="scientific">Colocasia esculenta</name>
    <name type="common">Wild taro</name>
    <name type="synonym">Arum esculentum</name>
    <dbReference type="NCBI Taxonomy" id="4460"/>
    <lineage>
        <taxon>Eukaryota</taxon>
        <taxon>Viridiplantae</taxon>
        <taxon>Streptophyta</taxon>
        <taxon>Embryophyta</taxon>
        <taxon>Tracheophyta</taxon>
        <taxon>Spermatophyta</taxon>
        <taxon>Magnoliopsida</taxon>
        <taxon>Liliopsida</taxon>
        <taxon>Araceae</taxon>
        <taxon>Aroideae</taxon>
        <taxon>Colocasieae</taxon>
        <taxon>Colocasia</taxon>
    </lineage>
</organism>
<dbReference type="Gene3D" id="3.90.1420.10">
    <property type="entry name" value="Rubisco LSMT, substrate-binding domain"/>
    <property type="match status" value="1"/>
</dbReference>
<keyword evidence="5" id="KW-1185">Reference proteome</keyword>
<dbReference type="EMBL" id="NMUH01001209">
    <property type="protein sequence ID" value="MQL90093.1"/>
    <property type="molecule type" value="Genomic_DNA"/>
</dbReference>
<dbReference type="CDD" id="cd10527">
    <property type="entry name" value="SET_LSMT"/>
    <property type="match status" value="1"/>
</dbReference>
<evidence type="ECO:0000313" key="4">
    <source>
        <dbReference type="EMBL" id="MQL90093.1"/>
    </source>
</evidence>
<protein>
    <recommendedName>
        <fullName evidence="6">SET domain-containing protein</fullName>
    </recommendedName>
</protein>
<proteinExistence type="predicted"/>
<evidence type="ECO:0000256" key="2">
    <source>
        <dbReference type="ARBA" id="ARBA00022679"/>
    </source>
</evidence>
<sequence>MFTPNMEGVEVLELRLPRVGGDEPLLSEKMKLLCSRNLSSEFQIPLPSSKEEVLRGLDRLVQSARVLLLDESELYFVEDDDSGPFCPRNELESLNLVLSVVDDSSSGSDDGKVEVLRVLKEATVAMISKVGAHCSDYAVCEGSNSSAEELLLKWGEEQGVKTKLKICHFNGAGRGAVAVNDIDTGVTALEIPESLIISEDLLCESEMFEILKNLDGVTAETMMLLWSMKERHNSNSRFKVYFDSLPKEFKTGLSFGIEALGVLEGTVLFEEILQAKEHLRSQYDALCPALCTSCPSIFQPELFTWDQFLWACELWYSNSMKIVFTDGKLKTCLLPIAGFLNHSLCPHILRYGKVDSATNSLKMNVSRPCKGGEQCYLSYGSFPCSHLITFYGFLPRDMHENPYDVIPLDFEASHDDEGSETANAKSSWTIHMVRGTWMAKNKGPPTFGLPPPLLDHLRCILKDDGSEQTPEICKQVDVNKEMERTVLETILSIFNPMTEGLEATGDVDRDGVGWDVKLALDFKDLYRKIISSVLESCSIGLQTLNSLPDRTG</sequence>
<keyword evidence="1" id="KW-0489">Methyltransferase</keyword>
<evidence type="ECO:0000313" key="5">
    <source>
        <dbReference type="Proteomes" id="UP000652761"/>
    </source>
</evidence>
<dbReference type="InterPro" id="IPR050600">
    <property type="entry name" value="SETD3_SETD6_MTase"/>
</dbReference>
<evidence type="ECO:0000256" key="3">
    <source>
        <dbReference type="ARBA" id="ARBA00022691"/>
    </source>
</evidence>
<dbReference type="Gene3D" id="3.90.1410.10">
    <property type="entry name" value="set domain protein methyltransferase, domain 1"/>
    <property type="match status" value="1"/>
</dbReference>
<dbReference type="GO" id="GO:0032259">
    <property type="term" value="P:methylation"/>
    <property type="evidence" value="ECO:0007669"/>
    <property type="project" value="UniProtKB-KW"/>
</dbReference>
<dbReference type="PANTHER" id="PTHR13271">
    <property type="entry name" value="UNCHARACTERIZED PUTATIVE METHYLTRANSFERASE"/>
    <property type="match status" value="1"/>
</dbReference>